<sequence length="531" mass="60236">MNSDQLQDWLTDLNERWKNDTEKQALKDVEYERTQLTHETYKTHYLINYIGCNYTDVDLVQPIIAQLLACYYRGGILRYFVLQCIPSLIHIYLVALAKRQKKSISMFETFFLAIYNEEILAGGTLSGSVTKKIEEIRIPSIRFPSVYHDPKKLNFASDIAFKPGTPAFVQKTVRIGPYKSVDRIIPQNRQTILTRLLKSVNGCLCRLSRDVICQCVCLSTIALCQSGFSFRETSLGLRVFGSSFRSKESDDFSKKPRLRISSQYLLESLNGLYFALFNGAPELAVQAIDVVHQRALYEFYADVILVTNSISETLLESNFHKNEELLTTHWVRPGKLDSHKGNEVVTNASFRLKKMPEDISPVVDNDMKGFNFSDSVENFKKRITVKVEQCKLKRQFGNHRRRSGNSIENVGDIDLVPINEEPASSEVRNSLIVGSIDQATYQNSSRHNSISYGLANSDSNVSVSFRQDQIHNGTSPKPRNELIDFSVSKDGDLFETVKPTSVKDSIRDLSKWHGNIQHIDSVTDALEGTSL</sequence>
<protein>
    <recommendedName>
        <fullName evidence="10">Hyccin</fullName>
    </recommendedName>
</protein>
<dbReference type="Proteomes" id="UP000276991">
    <property type="component" value="Unassembled WGS sequence"/>
</dbReference>
<comment type="similarity">
    <text evidence="6">Belongs to the Hyccin family.</text>
</comment>
<keyword evidence="7" id="KW-0812">Transmembrane</keyword>
<dbReference type="PANTHER" id="PTHR31220">
    <property type="entry name" value="HYCCIN RELATED"/>
    <property type="match status" value="1"/>
</dbReference>
<evidence type="ECO:0000313" key="8">
    <source>
        <dbReference type="EMBL" id="VBB34289.1"/>
    </source>
</evidence>
<evidence type="ECO:0008006" key="10">
    <source>
        <dbReference type="Google" id="ProtNLM"/>
    </source>
</evidence>
<gene>
    <name evidence="8" type="ORF">NAV_LOCUS9080</name>
</gene>
<evidence type="ECO:0000256" key="1">
    <source>
        <dbReference type="ARBA" id="ARBA00004236"/>
    </source>
</evidence>
<dbReference type="AlphaFoldDB" id="A0A498SVX7"/>
<evidence type="ECO:0000256" key="6">
    <source>
        <dbReference type="ARBA" id="ARBA00034482"/>
    </source>
</evidence>
<dbReference type="Pfam" id="PF09790">
    <property type="entry name" value="Hyccin"/>
    <property type="match status" value="1"/>
</dbReference>
<name>A0A498SVX7_ACAVI</name>
<dbReference type="GO" id="GO:0046854">
    <property type="term" value="P:phosphatidylinositol phosphate biosynthetic process"/>
    <property type="evidence" value="ECO:0007669"/>
    <property type="project" value="TreeGrafter"/>
</dbReference>
<organism evidence="8 9">
    <name type="scientific">Acanthocheilonema viteae</name>
    <name type="common">Filarial nematode worm</name>
    <name type="synonym">Dipetalonema viteae</name>
    <dbReference type="NCBI Taxonomy" id="6277"/>
    <lineage>
        <taxon>Eukaryota</taxon>
        <taxon>Metazoa</taxon>
        <taxon>Ecdysozoa</taxon>
        <taxon>Nematoda</taxon>
        <taxon>Chromadorea</taxon>
        <taxon>Rhabditida</taxon>
        <taxon>Spirurina</taxon>
        <taxon>Spiruromorpha</taxon>
        <taxon>Filarioidea</taxon>
        <taxon>Onchocercidae</taxon>
        <taxon>Acanthocheilonema</taxon>
    </lineage>
</organism>
<keyword evidence="7" id="KW-1133">Transmembrane helix</keyword>
<dbReference type="PANTHER" id="PTHR31220:SF1">
    <property type="entry name" value="GH21176P"/>
    <property type="match status" value="1"/>
</dbReference>
<dbReference type="GO" id="GO:0005829">
    <property type="term" value="C:cytosol"/>
    <property type="evidence" value="ECO:0007669"/>
    <property type="project" value="UniProtKB-SubCell"/>
</dbReference>
<dbReference type="GO" id="GO:0072659">
    <property type="term" value="P:protein localization to plasma membrane"/>
    <property type="evidence" value="ECO:0007669"/>
    <property type="project" value="TreeGrafter"/>
</dbReference>
<evidence type="ECO:0000256" key="4">
    <source>
        <dbReference type="ARBA" id="ARBA00022490"/>
    </source>
</evidence>
<keyword evidence="3" id="KW-1003">Cell membrane</keyword>
<feature type="transmembrane region" description="Helical" evidence="7">
    <location>
        <begin position="76"/>
        <end position="97"/>
    </location>
</feature>
<accession>A0A498SVX7</accession>
<comment type="subcellular location">
    <subcellularLocation>
        <location evidence="1">Cell membrane</location>
    </subcellularLocation>
    <subcellularLocation>
        <location evidence="2">Cytoplasm</location>
        <location evidence="2">Cytosol</location>
    </subcellularLocation>
</comment>
<dbReference type="GO" id="GO:0005886">
    <property type="term" value="C:plasma membrane"/>
    <property type="evidence" value="ECO:0007669"/>
    <property type="project" value="UniProtKB-SubCell"/>
</dbReference>
<dbReference type="STRING" id="6277.A0A498SVX7"/>
<dbReference type="OrthoDB" id="18937at2759"/>
<keyword evidence="4" id="KW-0963">Cytoplasm</keyword>
<reference evidence="8 9" key="1">
    <citation type="submission" date="2018-08" db="EMBL/GenBank/DDBJ databases">
        <authorList>
            <person name="Laetsch R D."/>
            <person name="Stevens L."/>
            <person name="Kumar S."/>
            <person name="Blaxter L. M."/>
        </authorList>
    </citation>
    <scope>NUCLEOTIDE SEQUENCE [LARGE SCALE GENOMIC DNA]</scope>
</reference>
<evidence type="ECO:0000256" key="7">
    <source>
        <dbReference type="SAM" id="Phobius"/>
    </source>
</evidence>
<evidence type="ECO:0000256" key="2">
    <source>
        <dbReference type="ARBA" id="ARBA00004514"/>
    </source>
</evidence>
<proteinExistence type="inferred from homology"/>
<evidence type="ECO:0000256" key="3">
    <source>
        <dbReference type="ARBA" id="ARBA00022475"/>
    </source>
</evidence>
<evidence type="ECO:0000256" key="5">
    <source>
        <dbReference type="ARBA" id="ARBA00023136"/>
    </source>
</evidence>
<dbReference type="InterPro" id="IPR018619">
    <property type="entry name" value="Hyccin"/>
</dbReference>
<keyword evidence="5 7" id="KW-0472">Membrane</keyword>
<keyword evidence="9" id="KW-1185">Reference proteome</keyword>
<dbReference type="EMBL" id="UPTC01003300">
    <property type="protein sequence ID" value="VBB34289.1"/>
    <property type="molecule type" value="Genomic_DNA"/>
</dbReference>
<evidence type="ECO:0000313" key="9">
    <source>
        <dbReference type="Proteomes" id="UP000276991"/>
    </source>
</evidence>